<dbReference type="InterPro" id="IPR001128">
    <property type="entry name" value="Cyt_P450"/>
</dbReference>
<dbReference type="Pfam" id="PF00067">
    <property type="entry name" value="p450"/>
    <property type="match status" value="1"/>
</dbReference>
<evidence type="ECO:0000256" key="2">
    <source>
        <dbReference type="ARBA" id="ARBA00003690"/>
    </source>
</evidence>
<evidence type="ECO:0000256" key="1">
    <source>
        <dbReference type="ARBA" id="ARBA00001971"/>
    </source>
</evidence>
<evidence type="ECO:0000256" key="8">
    <source>
        <dbReference type="ARBA" id="ARBA00022824"/>
    </source>
</evidence>
<accession>B9X0J8</accession>
<comment type="similarity">
    <text evidence="5">Belongs to the cytochrome P450 family.</text>
</comment>
<keyword evidence="10" id="KW-0560">Oxidoreductase</keyword>
<comment type="function">
    <text evidence="2">May be involved in the metabolism of insect hormones and in the breakdown of synthetic insecticides.</text>
</comment>
<evidence type="ECO:0000256" key="4">
    <source>
        <dbReference type="ARBA" id="ARBA00004406"/>
    </source>
</evidence>
<dbReference type="PRINTS" id="PR00385">
    <property type="entry name" value="P450"/>
</dbReference>
<dbReference type="GO" id="GO:0005789">
    <property type="term" value="C:endoplasmic reticulum membrane"/>
    <property type="evidence" value="ECO:0007669"/>
    <property type="project" value="UniProtKB-SubCell"/>
</dbReference>
<dbReference type="SUPFAM" id="SSF48264">
    <property type="entry name" value="Cytochrome P450"/>
    <property type="match status" value="1"/>
</dbReference>
<feature type="transmembrane region" description="Helical" evidence="15">
    <location>
        <begin position="12"/>
        <end position="30"/>
    </location>
</feature>
<evidence type="ECO:0000256" key="11">
    <source>
        <dbReference type="ARBA" id="ARBA00023004"/>
    </source>
</evidence>
<comment type="subcellular location">
    <subcellularLocation>
        <location evidence="4">Endoplasmic reticulum membrane</location>
        <topology evidence="4">Peripheral membrane protein</topology>
    </subcellularLocation>
    <subcellularLocation>
        <location evidence="3">Microsome membrane</location>
        <topology evidence="3">Peripheral membrane protein</topology>
    </subcellularLocation>
</comment>
<keyword evidence="13 15" id="KW-0472">Membrane</keyword>
<dbReference type="PANTHER" id="PTHR24300">
    <property type="entry name" value="CYTOCHROME P450 508A4-RELATED"/>
    <property type="match status" value="1"/>
</dbReference>
<dbReference type="EMBL" id="AB455969">
    <property type="protein sequence ID" value="BAH24005.1"/>
    <property type="molecule type" value="mRNA"/>
</dbReference>
<keyword evidence="11 14" id="KW-0408">Iron</keyword>
<evidence type="ECO:0000256" key="15">
    <source>
        <dbReference type="SAM" id="Phobius"/>
    </source>
</evidence>
<keyword evidence="15" id="KW-1133">Transmembrane helix</keyword>
<gene>
    <name evidence="16" type="primary">Mj-phm</name>
</gene>
<dbReference type="GO" id="GO:0005506">
    <property type="term" value="F:iron ion binding"/>
    <property type="evidence" value="ECO:0007669"/>
    <property type="project" value="InterPro"/>
</dbReference>
<dbReference type="PANTHER" id="PTHR24300:SF403">
    <property type="entry name" value="CYTOCHROME P450 306A1"/>
    <property type="match status" value="1"/>
</dbReference>
<evidence type="ECO:0000256" key="12">
    <source>
        <dbReference type="ARBA" id="ARBA00023033"/>
    </source>
</evidence>
<feature type="binding site" description="axial binding residue" evidence="14">
    <location>
        <position position="463"/>
    </location>
    <ligand>
        <name>heme</name>
        <dbReference type="ChEBI" id="CHEBI:30413"/>
    </ligand>
    <ligandPart>
        <name>Fe</name>
        <dbReference type="ChEBI" id="CHEBI:18248"/>
    </ligandPart>
</feature>
<organism evidence="16">
    <name type="scientific">Penaeus japonicus</name>
    <name type="common">Kuruma prawn</name>
    <name type="synonym">Marsupenaeus japonicus</name>
    <dbReference type="NCBI Taxonomy" id="27405"/>
    <lineage>
        <taxon>Eukaryota</taxon>
        <taxon>Metazoa</taxon>
        <taxon>Ecdysozoa</taxon>
        <taxon>Arthropoda</taxon>
        <taxon>Crustacea</taxon>
        <taxon>Multicrustacea</taxon>
        <taxon>Malacostraca</taxon>
        <taxon>Eumalacostraca</taxon>
        <taxon>Eucarida</taxon>
        <taxon>Decapoda</taxon>
        <taxon>Dendrobranchiata</taxon>
        <taxon>Penaeoidea</taxon>
        <taxon>Penaeidae</taxon>
        <taxon>Penaeus</taxon>
    </lineage>
</organism>
<dbReference type="AlphaFoldDB" id="B9X0J8"/>
<evidence type="ECO:0000313" key="16">
    <source>
        <dbReference type="EMBL" id="BAH24005.1"/>
    </source>
</evidence>
<protein>
    <submittedName>
        <fullName evidence="16">Phantom</fullName>
    </submittedName>
</protein>
<keyword evidence="9" id="KW-0492">Microsome</keyword>
<dbReference type="GO" id="GO:0020037">
    <property type="term" value="F:heme binding"/>
    <property type="evidence" value="ECO:0007669"/>
    <property type="project" value="InterPro"/>
</dbReference>
<dbReference type="GO" id="GO:0006805">
    <property type="term" value="P:xenobiotic metabolic process"/>
    <property type="evidence" value="ECO:0007669"/>
    <property type="project" value="TreeGrafter"/>
</dbReference>
<evidence type="ECO:0000256" key="3">
    <source>
        <dbReference type="ARBA" id="ARBA00004174"/>
    </source>
</evidence>
<dbReference type="CDD" id="cd20652">
    <property type="entry name" value="CYP306A1-like"/>
    <property type="match status" value="1"/>
</dbReference>
<keyword evidence="8" id="KW-0256">Endoplasmic reticulum</keyword>
<evidence type="ECO:0000256" key="6">
    <source>
        <dbReference type="ARBA" id="ARBA00022617"/>
    </source>
</evidence>
<keyword evidence="15" id="KW-0812">Transmembrane</keyword>
<evidence type="ECO:0000256" key="14">
    <source>
        <dbReference type="PIRSR" id="PIRSR602401-1"/>
    </source>
</evidence>
<dbReference type="InterPro" id="IPR050182">
    <property type="entry name" value="Cytochrome_P450_fam2"/>
</dbReference>
<dbReference type="Gene3D" id="1.10.630.10">
    <property type="entry name" value="Cytochrome P450"/>
    <property type="match status" value="1"/>
</dbReference>
<comment type="cofactor">
    <cofactor evidence="1 14">
        <name>heme</name>
        <dbReference type="ChEBI" id="CHEBI:30413"/>
    </cofactor>
</comment>
<dbReference type="PRINTS" id="PR00463">
    <property type="entry name" value="EP450I"/>
</dbReference>
<keyword evidence="12" id="KW-0503">Monooxygenase</keyword>
<keyword evidence="6 14" id="KW-0349">Heme</keyword>
<reference evidence="16" key="1">
    <citation type="submission" date="2008-08" db="EMBL/GenBank/DDBJ databases">
        <title>Inhibitory effect of molt-inhibiting hormone on phantom expression in the Y-organ of the kuruma prawn, Marsupenaeus japonicus.</title>
        <authorList>
            <person name="Asazuma H."/>
            <person name="Nagata S."/>
            <person name="Nagasawa H."/>
        </authorList>
    </citation>
    <scope>NUCLEOTIDE SEQUENCE</scope>
    <source>
        <tissue evidence="16">Y-organ</tissue>
    </source>
</reference>
<dbReference type="GO" id="GO:0008395">
    <property type="term" value="F:steroid hydroxylase activity"/>
    <property type="evidence" value="ECO:0007669"/>
    <property type="project" value="TreeGrafter"/>
</dbReference>
<dbReference type="FunFam" id="1.10.630.10:FF:000238">
    <property type="entry name" value="Cytochrome P450 2A6"/>
    <property type="match status" value="1"/>
</dbReference>
<keyword evidence="7 14" id="KW-0479">Metal-binding</keyword>
<name>B9X0J8_PENJP</name>
<evidence type="ECO:0000256" key="9">
    <source>
        <dbReference type="ARBA" id="ARBA00022848"/>
    </source>
</evidence>
<evidence type="ECO:0000256" key="5">
    <source>
        <dbReference type="ARBA" id="ARBA00010617"/>
    </source>
</evidence>
<dbReference type="InterPro" id="IPR036396">
    <property type="entry name" value="Cyt_P450_sf"/>
</dbReference>
<dbReference type="InterPro" id="IPR002401">
    <property type="entry name" value="Cyt_P450_E_grp-I"/>
</dbReference>
<evidence type="ECO:0000256" key="7">
    <source>
        <dbReference type="ARBA" id="ARBA00022723"/>
    </source>
</evidence>
<evidence type="ECO:0000256" key="13">
    <source>
        <dbReference type="ARBA" id="ARBA00023136"/>
    </source>
</evidence>
<evidence type="ECO:0000256" key="10">
    <source>
        <dbReference type="ARBA" id="ARBA00023002"/>
    </source>
</evidence>
<dbReference type="GO" id="GO:0016712">
    <property type="term" value="F:oxidoreductase activity, acting on paired donors, with incorporation or reduction of molecular oxygen, reduced flavin or flavoprotein as one donor, and incorporation of one atom of oxygen"/>
    <property type="evidence" value="ECO:0007669"/>
    <property type="project" value="TreeGrafter"/>
</dbReference>
<sequence>MTSLHSSWPDTGLAGTLVAATLLLALLRILQWVRLCWEMPPGPWGLPLVGYLPWIDPRAPHLTLTNLVEKYGRVYSLKMGGVSVVVIADPDLIRETFNQKITTGRAPLYLTHGIMKGYGLICAEGDLWRDHRKFVLGFMRHHGMKNTGSRGAMEPRIHEVGAQLTKELAQESEGVDISGKLMHHVGNTMNQLIFGFTYKEDDGTWRWLRYLLEEGTKLVGIAGPLNFLPCLRYLPQYKHIFSFITDNQRKTHAEYQKIISAHEEDLLREAAAQAAGDETSSDDEAKDTPRHIVDAYVKKRRQLGENVGSFTYKQLHHVAADLFGAGSETTITTLKWHLLNMALFPDIQTRIQRELDERAKGRDYVTLGEGEDLPFTQAAIMESQRLRSVVPLGIPHGVSQELRVAGYRVPRDTMILPLLWFVHHNPDTWPDPELYRPERFLDTEGRVLKHPAFMPFQTGRRRCIGDEFAMMIMFIFTTRILLKFRIKLEDELKGDPSQEPVCGITLSPRPFKLVFEPRESK</sequence>
<proteinExistence type="evidence at transcript level"/>
<dbReference type="GO" id="GO:0006082">
    <property type="term" value="P:organic acid metabolic process"/>
    <property type="evidence" value="ECO:0007669"/>
    <property type="project" value="TreeGrafter"/>
</dbReference>
<dbReference type="OrthoDB" id="1844152at2759"/>